<gene>
    <name evidence="9" type="ORF">HYS17_03795</name>
</gene>
<dbReference type="InterPro" id="IPR012340">
    <property type="entry name" value="NA-bd_OB-fold"/>
</dbReference>
<feature type="domain" description="RNA-binding protein AU-1/Ribonuclease E/G" evidence="8">
    <location>
        <begin position="125"/>
        <end position="387"/>
    </location>
</feature>
<sequence length="401" mass="45001">MDGSLWAAATEKGRLDGLEVDPVNEEVRWGSIYWAKVARIDTALDAAYINLDGDNIGLLHNADVRIRQKDGTYKKGGDVAIGKLIQPGEMIAVQAKEGYLPRIDEESGQRVREDKNPRVSMNINLPGRYAIFTPMEPANQISRRIRDKKLRKQLMAMLDDMKDVQGCILRAAAADTQTDILIRESKILAETWKQVQTYFEGEDPSLIMLGPDAIQRMLGDHANRMIQSIEVTTMDHFQLVEEWCEVYAPDLVTKIQPVEIDNQDLGLFEFHDLIGQVEELFQPYAVLKEGGVIIMQEAAAFTAIDVNSGADKRGKLAINLDAGREIARQIRLRNMGGAIVVDFLKMKDKAEQQALLDALADYFNEDACTVQIHGFTNLGFLEITRNRRTPALIDRFQNAIA</sequence>
<evidence type="ECO:0000256" key="2">
    <source>
        <dbReference type="ARBA" id="ARBA00022722"/>
    </source>
</evidence>
<keyword evidence="3" id="KW-0479">Metal-binding</keyword>
<dbReference type="GO" id="GO:0016787">
    <property type="term" value="F:hydrolase activity"/>
    <property type="evidence" value="ECO:0007669"/>
    <property type="project" value="UniProtKB-KW"/>
</dbReference>
<evidence type="ECO:0000313" key="10">
    <source>
        <dbReference type="Proteomes" id="UP000595362"/>
    </source>
</evidence>
<dbReference type="Gene3D" id="2.40.50.140">
    <property type="entry name" value="Nucleic acid-binding proteins"/>
    <property type="match status" value="1"/>
</dbReference>
<dbReference type="EMBL" id="CP066681">
    <property type="protein sequence ID" value="QQG36904.1"/>
    <property type="molecule type" value="Genomic_DNA"/>
</dbReference>
<dbReference type="InterPro" id="IPR019307">
    <property type="entry name" value="RNA-bd_AU-1/RNase_E/G"/>
</dbReference>
<evidence type="ECO:0000256" key="7">
    <source>
        <dbReference type="ARBA" id="ARBA00022884"/>
    </source>
</evidence>
<dbReference type="GO" id="GO:0004540">
    <property type="term" value="F:RNA nuclease activity"/>
    <property type="evidence" value="ECO:0007669"/>
    <property type="project" value="InterPro"/>
</dbReference>
<accession>A0A7T5UH40</accession>
<reference evidence="9 10" key="1">
    <citation type="submission" date="2020-07" db="EMBL/GenBank/DDBJ databases">
        <title>Huge and variable diversity of episymbiotic CPR bacteria and DPANN archaea in groundwater ecosystems.</title>
        <authorList>
            <person name="He C.Y."/>
            <person name="Keren R."/>
            <person name="Whittaker M."/>
            <person name="Farag I.F."/>
            <person name="Doudna J."/>
            <person name="Cate J.H.D."/>
            <person name="Banfield J.F."/>
        </authorList>
    </citation>
    <scope>NUCLEOTIDE SEQUENCE [LARGE SCALE GENOMIC DNA]</scope>
    <source>
        <strain evidence="9">NC_groundwater_70_Ag_B-0.1um_54_66</strain>
    </source>
</reference>
<dbReference type="InterPro" id="IPR004659">
    <property type="entry name" value="RNase_E/G"/>
</dbReference>
<proteinExistence type="predicted"/>
<keyword evidence="2" id="KW-0540">Nuclease</keyword>
<dbReference type="GO" id="GO:0004519">
    <property type="term" value="F:endonuclease activity"/>
    <property type="evidence" value="ECO:0007669"/>
    <property type="project" value="UniProtKB-KW"/>
</dbReference>
<keyword evidence="4" id="KW-0255">Endonuclease</keyword>
<evidence type="ECO:0000313" key="9">
    <source>
        <dbReference type="EMBL" id="QQG36904.1"/>
    </source>
</evidence>
<dbReference type="Proteomes" id="UP000595362">
    <property type="component" value="Chromosome"/>
</dbReference>
<evidence type="ECO:0000256" key="3">
    <source>
        <dbReference type="ARBA" id="ARBA00022723"/>
    </source>
</evidence>
<dbReference type="GO" id="GO:0003723">
    <property type="term" value="F:RNA binding"/>
    <property type="evidence" value="ECO:0007669"/>
    <property type="project" value="UniProtKB-KW"/>
</dbReference>
<evidence type="ECO:0000256" key="5">
    <source>
        <dbReference type="ARBA" id="ARBA00022801"/>
    </source>
</evidence>
<evidence type="ECO:0000256" key="1">
    <source>
        <dbReference type="ARBA" id="ARBA00001946"/>
    </source>
</evidence>
<keyword evidence="5" id="KW-0378">Hydrolase</keyword>
<dbReference type="Pfam" id="PF10150">
    <property type="entry name" value="RNase_E_G"/>
    <property type="match status" value="1"/>
</dbReference>
<dbReference type="GO" id="GO:0005737">
    <property type="term" value="C:cytoplasm"/>
    <property type="evidence" value="ECO:0007669"/>
    <property type="project" value="TreeGrafter"/>
</dbReference>
<dbReference type="AlphaFoldDB" id="A0A7T5UH40"/>
<protein>
    <submittedName>
        <fullName evidence="9">Ribonuclease E/G</fullName>
    </submittedName>
</protein>
<name>A0A7T5UH40_9BACT</name>
<dbReference type="PANTHER" id="PTHR30001:SF1">
    <property type="entry name" value="RIBONUCLEASE E_G-LIKE PROTEIN, CHLOROPLASTIC"/>
    <property type="match status" value="1"/>
</dbReference>
<evidence type="ECO:0000259" key="8">
    <source>
        <dbReference type="Pfam" id="PF10150"/>
    </source>
</evidence>
<comment type="cofactor">
    <cofactor evidence="1">
        <name>Mg(2+)</name>
        <dbReference type="ChEBI" id="CHEBI:18420"/>
    </cofactor>
</comment>
<organism evidence="9 10">
    <name type="scientific">Micavibrio aeruginosavorus</name>
    <dbReference type="NCBI Taxonomy" id="349221"/>
    <lineage>
        <taxon>Bacteria</taxon>
        <taxon>Pseudomonadati</taxon>
        <taxon>Bdellovibrionota</taxon>
        <taxon>Bdellovibrionia</taxon>
        <taxon>Bdellovibrionales</taxon>
        <taxon>Pseudobdellovibrionaceae</taxon>
        <taxon>Micavibrio</taxon>
    </lineage>
</organism>
<evidence type="ECO:0000256" key="4">
    <source>
        <dbReference type="ARBA" id="ARBA00022759"/>
    </source>
</evidence>
<evidence type="ECO:0000256" key="6">
    <source>
        <dbReference type="ARBA" id="ARBA00022842"/>
    </source>
</evidence>
<dbReference type="GO" id="GO:0046872">
    <property type="term" value="F:metal ion binding"/>
    <property type="evidence" value="ECO:0007669"/>
    <property type="project" value="UniProtKB-KW"/>
</dbReference>
<keyword evidence="6" id="KW-0460">Magnesium</keyword>
<keyword evidence="7" id="KW-0694">RNA-binding</keyword>
<dbReference type="PANTHER" id="PTHR30001">
    <property type="entry name" value="RIBONUCLEASE"/>
    <property type="match status" value="1"/>
</dbReference>
<dbReference type="GO" id="GO:0006364">
    <property type="term" value="P:rRNA processing"/>
    <property type="evidence" value="ECO:0007669"/>
    <property type="project" value="TreeGrafter"/>
</dbReference>